<organism evidence="1 2">
    <name type="scientific">Camellia lanceoleosa</name>
    <dbReference type="NCBI Taxonomy" id="1840588"/>
    <lineage>
        <taxon>Eukaryota</taxon>
        <taxon>Viridiplantae</taxon>
        <taxon>Streptophyta</taxon>
        <taxon>Embryophyta</taxon>
        <taxon>Tracheophyta</taxon>
        <taxon>Spermatophyta</taxon>
        <taxon>Magnoliopsida</taxon>
        <taxon>eudicotyledons</taxon>
        <taxon>Gunneridae</taxon>
        <taxon>Pentapetalae</taxon>
        <taxon>asterids</taxon>
        <taxon>Ericales</taxon>
        <taxon>Theaceae</taxon>
        <taxon>Camellia</taxon>
    </lineage>
</organism>
<dbReference type="Proteomes" id="UP001060215">
    <property type="component" value="Chromosome 6"/>
</dbReference>
<sequence>MAASMFRRVASCNKLVKPCYSSSLLSYFILHESQHLKPNPIPLTPLFTQYSNSISPQNLSTSISNLSNFRINKSQSSQYHKPINFNHILIRSYTTSSPSPRFTNQLHLLDKYPRNPNSNWLFTHEKPKYFSSSDSSSSSSSSSPDGENPSNPSPYPSQNPGFKHQEIEGPTVERDVSALANETRQVLETMMKNVYGLSKALAILGLVQLGLGAWISYITRSSAIVEVSIQSFMAFGFPFALAFLLRRSLKPMYFFKKMEELGASVGSGLGIETSEGKSAAEKVFQAKMHQCWQGVGRASYYEKAASFANRKVKMEQNETGCQVPPDAPMLCVNNCGFFGSAATMNLCSKCHKDLMLKQQQTKLAASSIGSIANGGSGSPGKEPDSAITTVHVDAGSSDSMIVSMQASHESLLNENNVIVKEVTPNRCSACRKRVGLTGFNCRCGNLFCAVHRYSDKHDCPFDYRSAAQDAIAKANPVVKAEKLDKL</sequence>
<gene>
    <name evidence="1" type="ORF">LOK49_LG03G02892</name>
</gene>
<accession>A0ACC0IEG4</accession>
<protein>
    <submittedName>
        <fullName evidence="1">Zinc finger A20 and AN1 domain-containing stress-associated protein 8</fullName>
    </submittedName>
</protein>
<evidence type="ECO:0000313" key="1">
    <source>
        <dbReference type="EMBL" id="KAI8023614.1"/>
    </source>
</evidence>
<dbReference type="EMBL" id="CM045763">
    <property type="protein sequence ID" value="KAI8023614.1"/>
    <property type="molecule type" value="Genomic_DNA"/>
</dbReference>
<reference evidence="1 2" key="1">
    <citation type="journal article" date="2022" name="Plant J.">
        <title>Chromosome-level genome of Camellia lanceoleosa provides a valuable resource for understanding genome evolution and self-incompatibility.</title>
        <authorList>
            <person name="Gong W."/>
            <person name="Xiao S."/>
            <person name="Wang L."/>
            <person name="Liao Z."/>
            <person name="Chang Y."/>
            <person name="Mo W."/>
            <person name="Hu G."/>
            <person name="Li W."/>
            <person name="Zhao G."/>
            <person name="Zhu H."/>
            <person name="Hu X."/>
            <person name="Ji K."/>
            <person name="Xiang X."/>
            <person name="Song Q."/>
            <person name="Yuan D."/>
            <person name="Jin S."/>
            <person name="Zhang L."/>
        </authorList>
    </citation>
    <scope>NUCLEOTIDE SEQUENCE [LARGE SCALE GENOMIC DNA]</scope>
    <source>
        <strain evidence="1">SQ_2022a</strain>
    </source>
</reference>
<comment type="caution">
    <text evidence="1">The sequence shown here is derived from an EMBL/GenBank/DDBJ whole genome shotgun (WGS) entry which is preliminary data.</text>
</comment>
<name>A0ACC0IEG4_9ERIC</name>
<proteinExistence type="predicted"/>
<keyword evidence="2" id="KW-1185">Reference proteome</keyword>
<evidence type="ECO:0000313" key="2">
    <source>
        <dbReference type="Proteomes" id="UP001060215"/>
    </source>
</evidence>